<dbReference type="KEGG" id="pdm:ADU72_1770"/>
<organism evidence="1 4">
    <name type="scientific">Pediococcus damnosus</name>
    <dbReference type="NCBI Taxonomy" id="51663"/>
    <lineage>
        <taxon>Bacteria</taxon>
        <taxon>Bacillati</taxon>
        <taxon>Bacillota</taxon>
        <taxon>Bacilli</taxon>
        <taxon>Lactobacillales</taxon>
        <taxon>Lactobacillaceae</taxon>
        <taxon>Pediococcus</taxon>
    </lineage>
</organism>
<reference evidence="3 4" key="1">
    <citation type="journal article" date="2016" name="PLoS ONE">
        <title>The Identification of Novel Diagnostic Marker Genes for the Detection of Beer Spoiling Pediococcus damnosus Strains Using the BlAst Diagnostic Gene findEr.</title>
        <authorList>
            <person name="Behr J."/>
            <person name="Geissler A.J."/>
            <person name="Schmid J."/>
            <person name="Zehe A."/>
            <person name="Vogel R.F."/>
        </authorList>
    </citation>
    <scope>NUCLEOTIDE SEQUENCE [LARGE SCALE GENOMIC DNA]</scope>
    <source>
        <strain evidence="1 4">TMW 2.1533</strain>
        <strain evidence="2 3">TMW 2.1535</strain>
    </source>
</reference>
<dbReference type="EMBL" id="CP012275">
    <property type="protein sequence ID" value="AMV62440.1"/>
    <property type="molecule type" value="Genomic_DNA"/>
</dbReference>
<sequence>MNSSCYFLIHHTGTQYEYFVFKTVIEYYSGSTLSGIGE</sequence>
<dbReference type="AlphaFoldDB" id="A0AAC9B1A5"/>
<dbReference type="Proteomes" id="UP000076405">
    <property type="component" value="Chromosome"/>
</dbReference>
<accession>A0AAC9B1A5</accession>
<dbReference type="EMBL" id="CP012288">
    <property type="protein sequence ID" value="AMV67695.1"/>
    <property type="molecule type" value="Genomic_DNA"/>
</dbReference>
<proteinExistence type="predicted"/>
<keyword evidence="3" id="KW-1185">Reference proteome</keyword>
<evidence type="ECO:0000313" key="3">
    <source>
        <dbReference type="Proteomes" id="UP000076244"/>
    </source>
</evidence>
<gene>
    <name evidence="1" type="ORF">ADU70_0946</name>
    <name evidence="2" type="ORF">ADU72_1770</name>
</gene>
<evidence type="ECO:0000313" key="4">
    <source>
        <dbReference type="Proteomes" id="UP000076405"/>
    </source>
</evidence>
<protein>
    <submittedName>
        <fullName evidence="1">Uncharacterized protein</fullName>
    </submittedName>
</protein>
<evidence type="ECO:0000313" key="1">
    <source>
        <dbReference type="EMBL" id="AMV62440.1"/>
    </source>
</evidence>
<evidence type="ECO:0000313" key="2">
    <source>
        <dbReference type="EMBL" id="AMV67695.1"/>
    </source>
</evidence>
<name>A0AAC9B1A5_9LACO</name>
<dbReference type="Proteomes" id="UP000076244">
    <property type="component" value="Chromosome"/>
</dbReference>